<keyword evidence="3 7" id="KW-0067">ATP-binding</keyword>
<sequence length="2788" mass="319261">MSDNIKVVVKVRPLIRRELEDKLLLQWRVNNNALIQIDQNGRECGPVFTFDKVYDETTKTSDVYNDIAKPIVAAATAGFNGTIFAYGQTSSGKTYTMTGTDDAPGIIPLAVLNLYDIIKNVPDRDFLVRVSYVEIYNETLIDLLNLEKRIKIHETFGQGVKVDATEKVTTSPEEVLQVMREGKANRQTGSTNMNDESSRSHSIFQITIESREHIEGEQEVGSVNVSQLNLVDLAGSERAGQTGATGLRFKEGTHINKSLSVLALVIKQLSEDPNKHANYRDSKLTRILQNSLGGNAKTSIICAVTPAALEETISTLQFANRAKSIKNTPAVNAVATNATMIQSLTKQLSALKTELECKKNVEQDNFNLQKRIGGLQRLILNGFAQRSTTDIIGGARRKLQNPRRVTISTLHPIQEDSVPTVPRFCTPSLKYKGPAVELDPFNLNAVSPADSDDDTSVDVQTCSPYHGCYESSKTPPCILRKNAKQAEKNLKDIVELTEREKIYTPNVVELMEKLENKSLKISNLKENINELNDLSMEKDKEMERLKRKISEAEEEIKNIASAKSNLETTCKNYTTKLTDWEVSYETLQKKAKQREEELLSLLKENELKKKHEKIGKISSNALGKELIHFMDLSRDLSLVNSDNENSIINAEETVLHPGFRMINDSDSKLCLKDHTIFQLKADLHAQNLKIDSLENMNKKFQIIISDFEEKISYLENENSLQKSTIDNLNRTIASQQLANETAKADIESYNTVINELKVQLYNKVDKSNHINDSDCESIIANEELFIANNENMKNITQSLKRALEIRDEEIRNLKSSLDEETPLDFKYLEEELKRKKTEISSLLKEIESLKESNIAELNNFIQTKNSFLSVEQQLKTQLSELQIVKDKDTKEHLGEIANLKTCKENLTFELIKKQQEKETLQSKVDNLSKEILTLKKEMRTKDNIIAELRNVEQASQENLARVSLQLHNLIVLLSGKILEVPIMIDSLVSAFETLTENITSLEMIAIDIVKEKNDLRALIEHHQNTFIKLKSKINDLGNAVDVLCNDSQFFNNMILEDNVCDNSETNKNIHEGSYQDIELKMENLMDKLRTALEYLSNNLQNKELEINNVKLEFESKLTSETTKHLQEIEDIKNQRMLVLRNLLGKVTIMASQFDIENSSLNETENDIENRTYEQIILIFDKIVNYILLFKSQKTTECDNIKEILTEAKNEIHKLKKENQNLVKDISNLEKCNKEVLTAEIKNIQTDGKIISVNLNQSDIILKELRSDLISKTSEIEIIENKAKEWKDKFREHELVMKDQIKMLELENTELKIKYSELEMLYANSPLSKTDLASGDQKCISKQSLESPPSLLTICCNKLIKCVSNENASLESSSSNSTDLKFICQCPELSADLSLLQEENINLKIRIEQLEITNNFLVKEQKEVQEEVQLLVENTQELQKKVVNHRTNMSTLTATTYAENKSLTSQIKFLQHHQNRFHNVCLKDIPALKSQLQDLMILLKSENKHKQNESFNRYSLPNILDITSKFKNESILDGDLLMLDTNMTLTTCNNTLVGHDHTCLDVTQVSTYNDVACQTSLIDITNYDLLHSQMETPPYDYIKILDTLESLKVDNNKLRNLVDEYSKNKNSNVYVTDTIGSLIKVQNTCESDLTLNYTEPIDSLCNCNHKENMRTMVEKHQKEIDTVTKKLEELELKKKDIEQKYQDLTLEVPSIDLLVQKLSVLEEESHSKQSEITKILQTLKNKNDELRNLQEENNILSSQVFESISELDDLKKEHDSLKELNSKLTDNCLLLGKQIEDLKNKSEKEITCEECRLKSEVIISLENRLAIESHIQLERSYSDSVSSSRCNKICSLQNELHAGKEDCIELKEEVTTIKNHLDRSNLNISHAMDLDDNIENSPMYSYDDFELNSQGIKCVIPNVPGESLEILISDKEKCLSYYAEKTETDKENIGCDIKLIDVMKMLYDYLETKHAHEVQNLVNKLKDFEDSKNALQIEIDDIKTQKLRIAKELEEKDSYLQTLANVVSHVSNNIAGLSVENDVQDILIRFKDNFLKVIDKVFGICGTEVFEYAMQQLHQNHTAEMERLRNDNVKLEDDTQEIVKKLHIANESCSTLKLQLNEKEIEFNMLQRQNEKINELNASVTLDIVKMEQDLRKQIINGFSELIDKNIINEEIDLTLPTYKLVELLFKLALNTISNNELLQEEKNNITAEIDTLKTLLDFKDAALNKMTGELADIKEIKSNIQLDLSQKEKELNTQFSRFEILNTVHIKKVEENDCNARLISQLTEEVNKLKATLLNKENLVRSLELKIEEYNENNLVENEFKVSELVKSISELQEEIKHLKTINEIVINEKESNSSELEKTFAVIKQNKIDLDKMTKDIFELRETAKESSTATDTLKAKFVTLNQTKDTLIAMNKELEEQIQEKAQNCSRLEMNIKTHEKTAEIQSRMINRLQRQKEEDDKLACEKELKLQELTQRCISLEAECVKLTNDMKSSIDEVEKLRKGKQSLEIRISDLEEEVQNSKRRTSLEATAETTRRRRQSIHDSKRMFADDNEEPAQLKSYTITEDVFMDVDGDSSSRSTPVLMHKGRDSLLLKNDQSDKEEEQSRSSSVLASRRRRQSVHDLHRSVRLTPEPRVREKQENLYGVSPHQTDLRQCTLYARFAPKRIIVTSETCLSSFYSIGLVRYNQRTKPVTYAKLLDYTQEDGVAASLRKKRQALHDQRRVPPVESADAATDTSDDLLTYKVDNSKLGSDDKQAAELKRLKMVNAFMYTTCNGITKYCSRVHKYIS</sequence>
<dbReference type="SUPFAM" id="SSF52540">
    <property type="entry name" value="P-loop containing nucleoside triphosphate hydrolases"/>
    <property type="match status" value="1"/>
</dbReference>
<dbReference type="Proteomes" id="UP000838756">
    <property type="component" value="Unassembled WGS sequence"/>
</dbReference>
<dbReference type="InterPro" id="IPR019821">
    <property type="entry name" value="Kinesin_motor_CS"/>
</dbReference>
<keyword evidence="6" id="KW-0206">Cytoskeleton</keyword>
<reference evidence="11" key="1">
    <citation type="submission" date="2022-03" db="EMBL/GenBank/DDBJ databases">
        <authorList>
            <person name="Lindestad O."/>
        </authorList>
    </citation>
    <scope>NUCLEOTIDE SEQUENCE</scope>
</reference>
<dbReference type="GO" id="GO:0008017">
    <property type="term" value="F:microtubule binding"/>
    <property type="evidence" value="ECO:0007669"/>
    <property type="project" value="InterPro"/>
</dbReference>
<evidence type="ECO:0000313" key="11">
    <source>
        <dbReference type="EMBL" id="CAH2236155.1"/>
    </source>
</evidence>
<evidence type="ECO:0000256" key="3">
    <source>
        <dbReference type="ARBA" id="ARBA00022840"/>
    </source>
</evidence>
<evidence type="ECO:0000256" key="9">
    <source>
        <dbReference type="SAM" id="MobiDB-lite"/>
    </source>
</evidence>
<feature type="compositionally biased region" description="Basic and acidic residues" evidence="9">
    <location>
        <begin position="2540"/>
        <end position="2549"/>
    </location>
</feature>
<feature type="coiled-coil region" evidence="8">
    <location>
        <begin position="1392"/>
        <end position="1440"/>
    </location>
</feature>
<feature type="coiled-coil region" evidence="8">
    <location>
        <begin position="1973"/>
        <end position="2000"/>
    </location>
</feature>
<dbReference type="GO" id="GO:0007018">
    <property type="term" value="P:microtubule-based movement"/>
    <property type="evidence" value="ECO:0007669"/>
    <property type="project" value="InterPro"/>
</dbReference>
<dbReference type="EMBL" id="CAKXAJ010025186">
    <property type="protein sequence ID" value="CAH2236155.1"/>
    <property type="molecule type" value="Genomic_DNA"/>
</dbReference>
<comment type="caution">
    <text evidence="11">The sequence shown here is derived from an EMBL/GenBank/DDBJ whole genome shotgun (WGS) entry which is preliminary data.</text>
</comment>
<evidence type="ECO:0000256" key="2">
    <source>
        <dbReference type="ARBA" id="ARBA00022741"/>
    </source>
</evidence>
<evidence type="ECO:0000256" key="8">
    <source>
        <dbReference type="SAM" id="Coils"/>
    </source>
</evidence>
<feature type="coiled-coil region" evidence="8">
    <location>
        <begin position="2195"/>
        <end position="2250"/>
    </location>
</feature>
<feature type="coiled-coil region" evidence="8">
    <location>
        <begin position="2279"/>
        <end position="2349"/>
    </location>
</feature>
<evidence type="ECO:0000313" key="12">
    <source>
        <dbReference type="Proteomes" id="UP000838756"/>
    </source>
</evidence>
<evidence type="ECO:0000256" key="1">
    <source>
        <dbReference type="ARBA" id="ARBA00004245"/>
    </source>
</evidence>
<feature type="binding site" evidence="7">
    <location>
        <begin position="87"/>
        <end position="94"/>
    </location>
    <ligand>
        <name>ATP</name>
        <dbReference type="ChEBI" id="CHEBI:30616"/>
    </ligand>
</feature>
<keyword evidence="6" id="KW-0963">Cytoplasm</keyword>
<dbReference type="GO" id="GO:0005524">
    <property type="term" value="F:ATP binding"/>
    <property type="evidence" value="ECO:0007669"/>
    <property type="project" value="UniProtKB-UniRule"/>
</dbReference>
<protein>
    <submittedName>
        <fullName evidence="11">Jg17668 protein</fullName>
    </submittedName>
</protein>
<dbReference type="InterPro" id="IPR001752">
    <property type="entry name" value="Kinesin_motor_dom"/>
</dbReference>
<comment type="subcellular location">
    <subcellularLocation>
        <location evidence="1">Cytoplasm</location>
        <location evidence="1">Cytoskeleton</location>
    </subcellularLocation>
</comment>
<dbReference type="PROSITE" id="PS00411">
    <property type="entry name" value="KINESIN_MOTOR_1"/>
    <property type="match status" value="1"/>
</dbReference>
<dbReference type="GO" id="GO:0003777">
    <property type="term" value="F:microtubule motor activity"/>
    <property type="evidence" value="ECO:0007669"/>
    <property type="project" value="InterPro"/>
</dbReference>
<feature type="region of interest" description="Disordered" evidence="9">
    <location>
        <begin position="2572"/>
        <end position="2635"/>
    </location>
</feature>
<feature type="coiled-coil region" evidence="8">
    <location>
        <begin position="690"/>
        <end position="759"/>
    </location>
</feature>
<dbReference type="FunFam" id="3.40.850.10:FF:000177">
    <property type="entry name" value="Kinesin-like protein"/>
    <property type="match status" value="1"/>
</dbReference>
<organism evidence="11 12">
    <name type="scientific">Pararge aegeria aegeria</name>
    <dbReference type="NCBI Taxonomy" id="348720"/>
    <lineage>
        <taxon>Eukaryota</taxon>
        <taxon>Metazoa</taxon>
        <taxon>Ecdysozoa</taxon>
        <taxon>Arthropoda</taxon>
        <taxon>Hexapoda</taxon>
        <taxon>Insecta</taxon>
        <taxon>Pterygota</taxon>
        <taxon>Neoptera</taxon>
        <taxon>Endopterygota</taxon>
        <taxon>Lepidoptera</taxon>
        <taxon>Glossata</taxon>
        <taxon>Ditrysia</taxon>
        <taxon>Papilionoidea</taxon>
        <taxon>Nymphalidae</taxon>
        <taxon>Satyrinae</taxon>
        <taxon>Satyrini</taxon>
        <taxon>Parargina</taxon>
        <taxon>Pararge</taxon>
    </lineage>
</organism>
<gene>
    <name evidence="11" type="primary">jg17668</name>
    <name evidence="11" type="ORF">PAEG_LOCUS13635</name>
</gene>
<feature type="coiled-coil region" evidence="8">
    <location>
        <begin position="480"/>
        <end position="604"/>
    </location>
</feature>
<evidence type="ECO:0000256" key="4">
    <source>
        <dbReference type="ARBA" id="ARBA00023054"/>
    </source>
</evidence>
<keyword evidence="12" id="KW-1185">Reference proteome</keyword>
<keyword evidence="4 8" id="KW-0175">Coiled coil</keyword>
<dbReference type="InterPro" id="IPR036961">
    <property type="entry name" value="Kinesin_motor_dom_sf"/>
</dbReference>
<dbReference type="Pfam" id="PF00225">
    <property type="entry name" value="Kinesin"/>
    <property type="match status" value="1"/>
</dbReference>
<proteinExistence type="inferred from homology"/>
<feature type="coiled-coil region" evidence="8">
    <location>
        <begin position="2073"/>
        <end position="2135"/>
    </location>
</feature>
<comment type="similarity">
    <text evidence="7">Belongs to the TRAFAC class myosin-kinesin ATPase superfamily. Kinesin family.</text>
</comment>
<dbReference type="GO" id="GO:0000278">
    <property type="term" value="P:mitotic cell cycle"/>
    <property type="evidence" value="ECO:0007669"/>
    <property type="project" value="TreeGrafter"/>
</dbReference>
<dbReference type="OrthoDB" id="21525at2759"/>
<evidence type="ECO:0000256" key="7">
    <source>
        <dbReference type="PROSITE-ProRule" id="PRU00283"/>
    </source>
</evidence>
<dbReference type="PRINTS" id="PR00380">
    <property type="entry name" value="KINESINHEAVY"/>
</dbReference>
<dbReference type="InterPro" id="IPR027640">
    <property type="entry name" value="Kinesin-like_fam"/>
</dbReference>
<evidence type="ECO:0000256" key="5">
    <source>
        <dbReference type="ARBA" id="ARBA00023175"/>
    </source>
</evidence>
<feature type="coiled-coil region" evidence="8">
    <location>
        <begin position="903"/>
        <end position="954"/>
    </location>
</feature>
<keyword evidence="2 7" id="KW-0547">Nucleotide-binding</keyword>
<dbReference type="Gene3D" id="3.40.850.10">
    <property type="entry name" value="Kinesin motor domain"/>
    <property type="match status" value="1"/>
</dbReference>
<feature type="compositionally biased region" description="Basic and acidic residues" evidence="9">
    <location>
        <begin position="2619"/>
        <end position="2635"/>
    </location>
</feature>
<dbReference type="InterPro" id="IPR027417">
    <property type="entry name" value="P-loop_NTPase"/>
</dbReference>
<keyword evidence="5 7" id="KW-0505">Motor protein</keyword>
<feature type="region of interest" description="Disordered" evidence="9">
    <location>
        <begin position="2517"/>
        <end position="2556"/>
    </location>
</feature>
<dbReference type="PANTHER" id="PTHR47968:SF75">
    <property type="entry name" value="CENTROMERE-ASSOCIATED PROTEIN E"/>
    <property type="match status" value="1"/>
</dbReference>
<feature type="coiled-coil region" evidence="8">
    <location>
        <begin position="1261"/>
        <end position="1320"/>
    </location>
</feature>
<feature type="coiled-coil region" evidence="8">
    <location>
        <begin position="825"/>
        <end position="852"/>
    </location>
</feature>
<dbReference type="PROSITE" id="PS50067">
    <property type="entry name" value="KINESIN_MOTOR_2"/>
    <property type="match status" value="1"/>
</dbReference>
<dbReference type="SMART" id="SM00129">
    <property type="entry name" value="KISc"/>
    <property type="match status" value="1"/>
</dbReference>
<evidence type="ECO:0000256" key="6">
    <source>
        <dbReference type="ARBA" id="ARBA00023212"/>
    </source>
</evidence>
<accession>A0A8S4RF73</accession>
<feature type="coiled-coil region" evidence="8">
    <location>
        <begin position="1085"/>
        <end position="1112"/>
    </location>
</feature>
<feature type="coiled-coil region" evidence="8">
    <location>
        <begin position="1190"/>
        <end position="1231"/>
    </location>
</feature>
<name>A0A8S4RF73_9NEOP</name>
<dbReference type="PANTHER" id="PTHR47968">
    <property type="entry name" value="CENTROMERE PROTEIN E"/>
    <property type="match status" value="1"/>
</dbReference>
<evidence type="ECO:0000259" key="10">
    <source>
        <dbReference type="PROSITE" id="PS50067"/>
    </source>
</evidence>
<feature type="domain" description="Kinesin motor" evidence="10">
    <location>
        <begin position="4"/>
        <end position="325"/>
    </location>
</feature>
<feature type="coiled-coil region" evidence="8">
    <location>
        <begin position="1665"/>
        <end position="1786"/>
    </location>
</feature>
<dbReference type="GO" id="GO:0005874">
    <property type="term" value="C:microtubule"/>
    <property type="evidence" value="ECO:0007669"/>
    <property type="project" value="TreeGrafter"/>
</dbReference>